<dbReference type="InterPro" id="IPR053927">
    <property type="entry name" value="FlgK_helical"/>
</dbReference>
<keyword evidence="6" id="KW-0975">Bacterial flagellum</keyword>
<dbReference type="PANTHER" id="PTHR30033">
    <property type="entry name" value="FLAGELLAR HOOK-ASSOCIATED PROTEIN 1"/>
    <property type="match status" value="1"/>
</dbReference>
<evidence type="ECO:0000259" key="8">
    <source>
        <dbReference type="Pfam" id="PF22638"/>
    </source>
</evidence>
<comment type="similarity">
    <text evidence="3">Belongs to the flagella basal body rod proteins family.</text>
</comment>
<dbReference type="NCBIfam" id="TIGR02492">
    <property type="entry name" value="flgK_ends"/>
    <property type="match status" value="1"/>
</dbReference>
<proteinExistence type="inferred from homology"/>
<evidence type="ECO:0000256" key="2">
    <source>
        <dbReference type="ARBA" id="ARBA00004613"/>
    </source>
</evidence>
<evidence type="ECO:0000256" key="5">
    <source>
        <dbReference type="ARBA" id="ARBA00022525"/>
    </source>
</evidence>
<keyword evidence="5" id="KW-0964">Secreted</keyword>
<sequence length="484" mass="50065">MSLSSAISTAQSSLSNYSTQTSLLSRNISNASNPDYSRRSASLATSSAGAQVVSIQRAQDQILLEKTVSSTATASGQNALLDGLANLKDIMGGNDYESAPATLISSMRDTLATYAAKPGESTLAQTAVADATTVALGLRDASAAVQNVRLGADQEIGRQVHTLNELLSQFEEANTNVYRGTQLGKDVSADLDQRDSVLKKISEIIGVTSVTRSGNDVALYTNDGTTLFETVARPVTFEASPGFAAGIEGNAIYVDGVPLAAGQGATTTARGSLQGLMQIRDEYAPALQSQLDEIARALVVTFAEKDQSGGLPDQPGLFTWSGGTMPGGTMVPGIAATIKVNPALVPSAGGNPQLLRDGGINGAAYIANTTGAAGFTSQLDAYVVALGTPMTFDAAAGLDTSASVLDFAADSVGWLELNRSEASAASETREATRFRAVEAHSNATGVSLDEEMSMLLELEQSYKASARIISVVDEMLRSLLAAVG</sequence>
<dbReference type="SUPFAM" id="SSF64518">
    <property type="entry name" value="Phase 1 flagellin"/>
    <property type="match status" value="1"/>
</dbReference>
<dbReference type="Proteomes" id="UP001081283">
    <property type="component" value="Unassembled WGS sequence"/>
</dbReference>
<feature type="domain" description="Flagellar basal-body/hook protein C-terminal" evidence="7">
    <location>
        <begin position="443"/>
        <end position="480"/>
    </location>
</feature>
<dbReference type="EMBL" id="JAOVZQ010000001">
    <property type="protein sequence ID" value="MCY0093531.1"/>
    <property type="molecule type" value="Genomic_DNA"/>
</dbReference>
<name>A0ABT3YCC3_9HYPH</name>
<evidence type="ECO:0000256" key="3">
    <source>
        <dbReference type="ARBA" id="ARBA00009677"/>
    </source>
</evidence>
<keyword evidence="9" id="KW-0282">Flagellum</keyword>
<comment type="subcellular location">
    <subcellularLocation>
        <location evidence="1">Bacterial flagellum</location>
    </subcellularLocation>
    <subcellularLocation>
        <location evidence="2">Secreted</location>
    </subcellularLocation>
</comment>
<evidence type="ECO:0000256" key="4">
    <source>
        <dbReference type="ARBA" id="ARBA00016244"/>
    </source>
</evidence>
<feature type="domain" description="Flagellar hook-associated protein FlgK helical" evidence="8">
    <location>
        <begin position="101"/>
        <end position="309"/>
    </location>
</feature>
<keyword evidence="9" id="KW-0969">Cilium</keyword>
<reference evidence="9" key="1">
    <citation type="submission" date="2022-10" db="EMBL/GenBank/DDBJ databases">
        <title>Hoeflea sp. J2-29, isolated from marine algae.</title>
        <authorList>
            <person name="Kristyanto S."/>
            <person name="Kim J.M."/>
            <person name="Jeon C.O."/>
        </authorList>
    </citation>
    <scope>NUCLEOTIDE SEQUENCE</scope>
    <source>
        <strain evidence="9">J2-29</strain>
    </source>
</reference>
<dbReference type="RefSeq" id="WP_267611484.1">
    <property type="nucleotide sequence ID" value="NZ_JAOVZQ010000001.1"/>
</dbReference>
<keyword evidence="9" id="KW-0966">Cell projection</keyword>
<evidence type="ECO:0000259" key="7">
    <source>
        <dbReference type="Pfam" id="PF06429"/>
    </source>
</evidence>
<gene>
    <name evidence="9" type="primary">flgK</name>
    <name evidence="9" type="ORF">OEG82_05795</name>
</gene>
<evidence type="ECO:0000313" key="9">
    <source>
        <dbReference type="EMBL" id="MCY0093531.1"/>
    </source>
</evidence>
<protein>
    <recommendedName>
        <fullName evidence="4">Flagellar hook-associated protein 1</fullName>
    </recommendedName>
</protein>
<dbReference type="PANTHER" id="PTHR30033:SF1">
    <property type="entry name" value="FLAGELLAR HOOK-ASSOCIATED PROTEIN 1"/>
    <property type="match status" value="1"/>
</dbReference>
<comment type="caution">
    <text evidence="9">The sequence shown here is derived from an EMBL/GenBank/DDBJ whole genome shotgun (WGS) entry which is preliminary data.</text>
</comment>
<evidence type="ECO:0000256" key="1">
    <source>
        <dbReference type="ARBA" id="ARBA00004365"/>
    </source>
</evidence>
<dbReference type="InterPro" id="IPR010930">
    <property type="entry name" value="Flg_bb/hook_C_dom"/>
</dbReference>
<accession>A0ABT3YCC3</accession>
<dbReference type="Pfam" id="PF06429">
    <property type="entry name" value="Flg_bbr_C"/>
    <property type="match status" value="1"/>
</dbReference>
<evidence type="ECO:0000313" key="10">
    <source>
        <dbReference type="Proteomes" id="UP001081283"/>
    </source>
</evidence>
<dbReference type="InterPro" id="IPR002371">
    <property type="entry name" value="FlgK"/>
</dbReference>
<dbReference type="Pfam" id="PF22638">
    <property type="entry name" value="FlgK_D1"/>
    <property type="match status" value="1"/>
</dbReference>
<organism evidence="9 10">
    <name type="scientific">Hoeflea ulvae</name>
    <dbReference type="NCBI Taxonomy" id="2983764"/>
    <lineage>
        <taxon>Bacteria</taxon>
        <taxon>Pseudomonadati</taxon>
        <taxon>Pseudomonadota</taxon>
        <taxon>Alphaproteobacteria</taxon>
        <taxon>Hyphomicrobiales</taxon>
        <taxon>Rhizobiaceae</taxon>
        <taxon>Hoeflea</taxon>
    </lineage>
</organism>
<keyword evidence="10" id="KW-1185">Reference proteome</keyword>
<evidence type="ECO:0000256" key="6">
    <source>
        <dbReference type="ARBA" id="ARBA00023143"/>
    </source>
</evidence>